<dbReference type="SUPFAM" id="SSF53901">
    <property type="entry name" value="Thiolase-like"/>
    <property type="match status" value="2"/>
</dbReference>
<accession>A0A1H5X2G2</accession>
<dbReference type="AlphaFoldDB" id="A0A1H5X2G2"/>
<dbReference type="CDD" id="cd00751">
    <property type="entry name" value="thiolase"/>
    <property type="match status" value="1"/>
</dbReference>
<dbReference type="PROSITE" id="PS00098">
    <property type="entry name" value="THIOLASE_1"/>
    <property type="match status" value="1"/>
</dbReference>
<evidence type="ECO:0000259" key="7">
    <source>
        <dbReference type="Pfam" id="PF02803"/>
    </source>
</evidence>
<protein>
    <submittedName>
        <fullName evidence="8">Acetyl-CoA C-acetyltransferase</fullName>
    </submittedName>
</protein>
<keyword evidence="9" id="KW-1185">Reference proteome</keyword>
<dbReference type="Proteomes" id="UP000236728">
    <property type="component" value="Unassembled WGS sequence"/>
</dbReference>
<dbReference type="GO" id="GO:0003988">
    <property type="term" value="F:acetyl-CoA C-acyltransferase activity"/>
    <property type="evidence" value="ECO:0007669"/>
    <property type="project" value="UniProtKB-ARBA"/>
</dbReference>
<dbReference type="Gene3D" id="3.40.47.10">
    <property type="match status" value="2"/>
</dbReference>
<dbReference type="Pfam" id="PF02803">
    <property type="entry name" value="Thiolase_C"/>
    <property type="match status" value="1"/>
</dbReference>
<sequence>MSSSRDVVIVSAARTPVGKFLGALSSLTTIDLGAIAVRAAVERARIHSSDPDNCIMGCVLPAGLGQNPARQAALRGGLANTVEALTINMVCGSGLKAIGLAAQAIAQGDSEIVVAGGMESMSNAPYLLPSMRKGARMGDAQAIDSMIHDGLWCACDDWHMGMTAELVAEKLNITREQQDEYALASHRKAAAARAAGRFAAEIVPVTIPSTKRGAHPTVVQHDESIRDDASLEALASLKPAFKNDGTVTAGNSPGVNDAAAAVILMSVDKARELGLQPLATIRAQATSGVAPKWVLLAPVTGVQKVLARAGWAIDEVDLFELNEAFSVQALGVTKELGLDLTRVNVNGGAVAIGHPIGASGARVLVTLLYEMQRRDARKGIAALCLGGGNSVAMALERC</sequence>
<evidence type="ECO:0000256" key="5">
    <source>
        <dbReference type="RuleBase" id="RU003557"/>
    </source>
</evidence>
<dbReference type="Pfam" id="PF00108">
    <property type="entry name" value="Thiolase_N"/>
    <property type="match status" value="1"/>
</dbReference>
<dbReference type="PROSITE" id="PS00737">
    <property type="entry name" value="THIOLASE_2"/>
    <property type="match status" value="1"/>
</dbReference>
<feature type="domain" description="Thiolase N-terminal" evidence="6">
    <location>
        <begin position="7"/>
        <end position="267"/>
    </location>
</feature>
<feature type="domain" description="Thiolase C-terminal" evidence="7">
    <location>
        <begin position="276"/>
        <end position="397"/>
    </location>
</feature>
<dbReference type="PANTHER" id="PTHR18919:SF107">
    <property type="entry name" value="ACETYL-COA ACETYLTRANSFERASE, CYTOSOLIC"/>
    <property type="match status" value="1"/>
</dbReference>
<gene>
    <name evidence="8" type="ORF">SAMN05421819_1834</name>
</gene>
<dbReference type="RefSeq" id="WP_103932707.1">
    <property type="nucleotide sequence ID" value="NZ_FNVA01000002.1"/>
</dbReference>
<dbReference type="InterPro" id="IPR020617">
    <property type="entry name" value="Thiolase_C"/>
</dbReference>
<name>A0A1H5X2G2_9BACT</name>
<evidence type="ECO:0000256" key="1">
    <source>
        <dbReference type="ARBA" id="ARBA00010982"/>
    </source>
</evidence>
<evidence type="ECO:0000259" key="6">
    <source>
        <dbReference type="Pfam" id="PF00108"/>
    </source>
</evidence>
<keyword evidence="3 5" id="KW-0012">Acyltransferase</keyword>
<feature type="active site" description="Proton acceptor" evidence="4">
    <location>
        <position position="384"/>
    </location>
</feature>
<dbReference type="NCBIfam" id="TIGR01930">
    <property type="entry name" value="AcCoA-C-Actrans"/>
    <property type="match status" value="1"/>
</dbReference>
<dbReference type="InterPro" id="IPR016039">
    <property type="entry name" value="Thiolase-like"/>
</dbReference>
<dbReference type="FunFam" id="3.40.47.10:FF:000010">
    <property type="entry name" value="Acetyl-CoA acetyltransferase (Thiolase)"/>
    <property type="match status" value="1"/>
</dbReference>
<dbReference type="OrthoDB" id="9764892at2"/>
<dbReference type="EMBL" id="FNVA01000002">
    <property type="protein sequence ID" value="SEG05555.1"/>
    <property type="molecule type" value="Genomic_DNA"/>
</dbReference>
<dbReference type="InterPro" id="IPR020613">
    <property type="entry name" value="Thiolase_CS"/>
</dbReference>
<evidence type="ECO:0000256" key="4">
    <source>
        <dbReference type="PIRSR" id="PIRSR000429-1"/>
    </source>
</evidence>
<feature type="active site" description="Acyl-thioester intermediate" evidence="4">
    <location>
        <position position="91"/>
    </location>
</feature>
<feature type="active site" description="Proton acceptor" evidence="4">
    <location>
        <position position="354"/>
    </location>
</feature>
<dbReference type="InterPro" id="IPR020616">
    <property type="entry name" value="Thiolase_N"/>
</dbReference>
<comment type="similarity">
    <text evidence="1 5">Belongs to the thiolase-like superfamily. Thiolase family.</text>
</comment>
<evidence type="ECO:0000313" key="8">
    <source>
        <dbReference type="EMBL" id="SEG05555.1"/>
    </source>
</evidence>
<evidence type="ECO:0000256" key="3">
    <source>
        <dbReference type="ARBA" id="ARBA00023315"/>
    </source>
</evidence>
<dbReference type="PANTHER" id="PTHR18919">
    <property type="entry name" value="ACETYL-COA C-ACYLTRANSFERASE"/>
    <property type="match status" value="1"/>
</dbReference>
<evidence type="ECO:0000313" key="9">
    <source>
        <dbReference type="Proteomes" id="UP000236728"/>
    </source>
</evidence>
<dbReference type="PIRSF" id="PIRSF000429">
    <property type="entry name" value="Ac-CoA_Ac_transf"/>
    <property type="match status" value="1"/>
</dbReference>
<dbReference type="InterPro" id="IPR002155">
    <property type="entry name" value="Thiolase"/>
</dbReference>
<keyword evidence="2 5" id="KW-0808">Transferase</keyword>
<organism evidence="8 9">
    <name type="scientific">Bryocella elongata</name>
    <dbReference type="NCBI Taxonomy" id="863522"/>
    <lineage>
        <taxon>Bacteria</taxon>
        <taxon>Pseudomonadati</taxon>
        <taxon>Acidobacteriota</taxon>
        <taxon>Terriglobia</taxon>
        <taxon>Terriglobales</taxon>
        <taxon>Acidobacteriaceae</taxon>
        <taxon>Bryocella</taxon>
    </lineage>
</organism>
<proteinExistence type="inferred from homology"/>
<dbReference type="InterPro" id="IPR020615">
    <property type="entry name" value="Thiolase_acyl_enz_int_AS"/>
</dbReference>
<evidence type="ECO:0000256" key="2">
    <source>
        <dbReference type="ARBA" id="ARBA00022679"/>
    </source>
</evidence>
<reference evidence="8 9" key="1">
    <citation type="submission" date="2016-10" db="EMBL/GenBank/DDBJ databases">
        <authorList>
            <person name="de Groot N.N."/>
        </authorList>
    </citation>
    <scope>NUCLEOTIDE SEQUENCE [LARGE SCALE GENOMIC DNA]</scope>
    <source>
        <strain evidence="8 9">DSM 22489</strain>
    </source>
</reference>